<proteinExistence type="predicted"/>
<dbReference type="PANTHER" id="PTHR43537">
    <property type="entry name" value="TRANSCRIPTIONAL REGULATOR, GNTR FAMILY"/>
    <property type="match status" value="1"/>
</dbReference>
<dbReference type="AlphaFoldDB" id="A0A3D9KHQ2"/>
<organism evidence="5 6">
    <name type="scientific">Cohnella phaseoli</name>
    <dbReference type="NCBI Taxonomy" id="456490"/>
    <lineage>
        <taxon>Bacteria</taxon>
        <taxon>Bacillati</taxon>
        <taxon>Bacillota</taxon>
        <taxon>Bacilli</taxon>
        <taxon>Bacillales</taxon>
        <taxon>Paenibacillaceae</taxon>
        <taxon>Cohnella</taxon>
    </lineage>
</organism>
<keyword evidence="1" id="KW-0805">Transcription regulation</keyword>
<keyword evidence="3" id="KW-0804">Transcription</keyword>
<evidence type="ECO:0000313" key="6">
    <source>
        <dbReference type="Proteomes" id="UP000256977"/>
    </source>
</evidence>
<dbReference type="InterPro" id="IPR011711">
    <property type="entry name" value="GntR_C"/>
</dbReference>
<dbReference type="GO" id="GO:0003677">
    <property type="term" value="F:DNA binding"/>
    <property type="evidence" value="ECO:0007669"/>
    <property type="project" value="UniProtKB-KW"/>
</dbReference>
<evidence type="ECO:0000256" key="1">
    <source>
        <dbReference type="ARBA" id="ARBA00023015"/>
    </source>
</evidence>
<dbReference type="InterPro" id="IPR008920">
    <property type="entry name" value="TF_FadR/GntR_C"/>
</dbReference>
<protein>
    <submittedName>
        <fullName evidence="5">GntR family transcriptional regulator</fullName>
    </submittedName>
</protein>
<dbReference type="RefSeq" id="WP_181917527.1">
    <property type="nucleotide sequence ID" value="NZ_QRDZ01000004.1"/>
</dbReference>
<evidence type="ECO:0000256" key="3">
    <source>
        <dbReference type="ARBA" id="ARBA00023163"/>
    </source>
</evidence>
<comment type="caution">
    <text evidence="5">The sequence shown here is derived from an EMBL/GenBank/DDBJ whole genome shotgun (WGS) entry which is preliminary data.</text>
</comment>
<dbReference type="Gene3D" id="1.10.10.10">
    <property type="entry name" value="Winged helix-like DNA-binding domain superfamily/Winged helix DNA-binding domain"/>
    <property type="match status" value="1"/>
</dbReference>
<dbReference type="CDD" id="cd07377">
    <property type="entry name" value="WHTH_GntR"/>
    <property type="match status" value="1"/>
</dbReference>
<reference evidence="5 6" key="1">
    <citation type="submission" date="2018-07" db="EMBL/GenBank/DDBJ databases">
        <title>Genomic Encyclopedia of Type Strains, Phase III (KMG-III): the genomes of soil and plant-associated and newly described type strains.</title>
        <authorList>
            <person name="Whitman W."/>
        </authorList>
    </citation>
    <scope>NUCLEOTIDE SEQUENCE [LARGE SCALE GENOMIC DNA]</scope>
    <source>
        <strain evidence="5 6">CECT 7287</strain>
    </source>
</reference>
<evidence type="ECO:0000259" key="4">
    <source>
        <dbReference type="PROSITE" id="PS50949"/>
    </source>
</evidence>
<dbReference type="Gene3D" id="1.20.120.530">
    <property type="entry name" value="GntR ligand-binding domain-like"/>
    <property type="match status" value="1"/>
</dbReference>
<dbReference type="Pfam" id="PF00392">
    <property type="entry name" value="GntR"/>
    <property type="match status" value="1"/>
</dbReference>
<dbReference type="EMBL" id="QRDZ01000004">
    <property type="protein sequence ID" value="RED85416.1"/>
    <property type="molecule type" value="Genomic_DNA"/>
</dbReference>
<evidence type="ECO:0000256" key="2">
    <source>
        <dbReference type="ARBA" id="ARBA00023125"/>
    </source>
</evidence>
<feature type="domain" description="HTH gntR-type" evidence="4">
    <location>
        <begin position="10"/>
        <end position="77"/>
    </location>
</feature>
<accession>A0A3D9KHQ2</accession>
<dbReference type="Pfam" id="PF07729">
    <property type="entry name" value="FCD"/>
    <property type="match status" value="1"/>
</dbReference>
<dbReference type="Proteomes" id="UP000256977">
    <property type="component" value="Unassembled WGS sequence"/>
</dbReference>
<dbReference type="GO" id="GO:0003700">
    <property type="term" value="F:DNA-binding transcription factor activity"/>
    <property type="evidence" value="ECO:0007669"/>
    <property type="project" value="InterPro"/>
</dbReference>
<name>A0A3D9KHQ2_9BACL</name>
<dbReference type="PROSITE" id="PS50949">
    <property type="entry name" value="HTH_GNTR"/>
    <property type="match status" value="1"/>
</dbReference>
<dbReference type="PANTHER" id="PTHR43537:SF45">
    <property type="entry name" value="GNTR FAMILY REGULATORY PROTEIN"/>
    <property type="match status" value="1"/>
</dbReference>
<sequence length="220" mass="25677">MTKFNQIENLLTTDRVYKELKNAIFKRKLAPGEKLDIFELAEQFNVSRTPVKEAFNRLQMEGLLVIRPRKGTYVAEIDMNRIMEVFDARLLIETWAARIGVEKGTQEDFQTLRNLCLEMDKDYKAKPFDSLNYNELDIQFHIQLVKMGQNQVILDLYKGLNAHRVTERAFFDRAFEKADSSHHHHLEIVEAFEKREEALVLALVANHIVKGKEALLQSQK</sequence>
<dbReference type="InterPro" id="IPR000524">
    <property type="entry name" value="Tscrpt_reg_HTH_GntR"/>
</dbReference>
<dbReference type="SUPFAM" id="SSF48008">
    <property type="entry name" value="GntR ligand-binding domain-like"/>
    <property type="match status" value="1"/>
</dbReference>
<keyword evidence="2" id="KW-0238">DNA-binding</keyword>
<gene>
    <name evidence="5" type="ORF">DFP98_104121</name>
</gene>
<dbReference type="SMART" id="SM00345">
    <property type="entry name" value="HTH_GNTR"/>
    <property type="match status" value="1"/>
</dbReference>
<keyword evidence="6" id="KW-1185">Reference proteome</keyword>
<dbReference type="SMART" id="SM00895">
    <property type="entry name" value="FCD"/>
    <property type="match status" value="1"/>
</dbReference>
<dbReference type="SUPFAM" id="SSF46785">
    <property type="entry name" value="Winged helix' DNA-binding domain"/>
    <property type="match status" value="1"/>
</dbReference>
<evidence type="ECO:0000313" key="5">
    <source>
        <dbReference type="EMBL" id="RED85416.1"/>
    </source>
</evidence>
<dbReference type="InterPro" id="IPR036388">
    <property type="entry name" value="WH-like_DNA-bd_sf"/>
</dbReference>
<dbReference type="InterPro" id="IPR036390">
    <property type="entry name" value="WH_DNA-bd_sf"/>
</dbReference>